<dbReference type="GO" id="GO:0005506">
    <property type="term" value="F:iron ion binding"/>
    <property type="evidence" value="ECO:0007669"/>
    <property type="project" value="InterPro"/>
</dbReference>
<evidence type="ECO:0000256" key="8">
    <source>
        <dbReference type="RuleBase" id="RU000461"/>
    </source>
</evidence>
<keyword evidence="4 8" id="KW-0560">Oxidoreductase</keyword>
<dbReference type="OrthoDB" id="1844152at2759"/>
<evidence type="ECO:0000256" key="6">
    <source>
        <dbReference type="ARBA" id="ARBA00023033"/>
    </source>
</evidence>
<dbReference type="GO" id="GO:0020037">
    <property type="term" value="F:heme binding"/>
    <property type="evidence" value="ECO:0007669"/>
    <property type="project" value="InterPro"/>
</dbReference>
<keyword evidence="6 8" id="KW-0503">Monooxygenase</keyword>
<dbReference type="PROSITE" id="PS00086">
    <property type="entry name" value="CYTOCHROME_P450"/>
    <property type="match status" value="1"/>
</dbReference>
<evidence type="ECO:0000256" key="7">
    <source>
        <dbReference type="PIRSR" id="PIRSR602403-1"/>
    </source>
</evidence>
<keyword evidence="5 7" id="KW-0408">Iron</keyword>
<dbReference type="PANTHER" id="PTHR46206:SF1">
    <property type="entry name" value="P450, PUTATIVE (EUROFUNG)-RELATED"/>
    <property type="match status" value="1"/>
</dbReference>
<dbReference type="Pfam" id="PF00067">
    <property type="entry name" value="p450"/>
    <property type="match status" value="1"/>
</dbReference>
<evidence type="ECO:0000256" key="1">
    <source>
        <dbReference type="ARBA" id="ARBA00001971"/>
    </source>
</evidence>
<dbReference type="AlphaFoldDB" id="A0A167K971"/>
<comment type="similarity">
    <text evidence="2 8">Belongs to the cytochrome P450 family.</text>
</comment>
<evidence type="ECO:0000256" key="3">
    <source>
        <dbReference type="ARBA" id="ARBA00022723"/>
    </source>
</evidence>
<evidence type="ECO:0000313" key="11">
    <source>
        <dbReference type="Proteomes" id="UP000076738"/>
    </source>
</evidence>
<keyword evidence="7 8" id="KW-0349">Heme</keyword>
<reference evidence="10 11" key="1">
    <citation type="journal article" date="2016" name="Mol. Biol. Evol.">
        <title>Comparative Genomics of Early-Diverging Mushroom-Forming Fungi Provides Insights into the Origins of Lignocellulose Decay Capabilities.</title>
        <authorList>
            <person name="Nagy L.G."/>
            <person name="Riley R."/>
            <person name="Tritt A."/>
            <person name="Adam C."/>
            <person name="Daum C."/>
            <person name="Floudas D."/>
            <person name="Sun H."/>
            <person name="Yadav J.S."/>
            <person name="Pangilinan J."/>
            <person name="Larsson K.H."/>
            <person name="Matsuura K."/>
            <person name="Barry K."/>
            <person name="Labutti K."/>
            <person name="Kuo R."/>
            <person name="Ohm R.A."/>
            <person name="Bhattacharya S.S."/>
            <person name="Shirouzu T."/>
            <person name="Yoshinaga Y."/>
            <person name="Martin F.M."/>
            <person name="Grigoriev I.V."/>
            <person name="Hibbett D.S."/>
        </authorList>
    </citation>
    <scope>NUCLEOTIDE SEQUENCE [LARGE SCALE GENOMIC DNA]</scope>
    <source>
        <strain evidence="10 11">TUFC12733</strain>
    </source>
</reference>
<dbReference type="PRINTS" id="PR00465">
    <property type="entry name" value="EP450IV"/>
</dbReference>
<gene>
    <name evidence="10" type="ORF">CALVIDRAFT_600047</name>
</gene>
<dbReference type="InterPro" id="IPR002403">
    <property type="entry name" value="Cyt_P450_E_grp-IV"/>
</dbReference>
<proteinExistence type="inferred from homology"/>
<dbReference type="InterPro" id="IPR036396">
    <property type="entry name" value="Cyt_P450_sf"/>
</dbReference>
<comment type="cofactor">
    <cofactor evidence="1 7">
        <name>heme</name>
        <dbReference type="ChEBI" id="CHEBI:30413"/>
    </cofactor>
</comment>
<dbReference type="EMBL" id="KV417295">
    <property type="protein sequence ID" value="KZO94404.1"/>
    <property type="molecule type" value="Genomic_DNA"/>
</dbReference>
<keyword evidence="3 7" id="KW-0479">Metal-binding</keyword>
<feature type="binding site" description="axial binding residue" evidence="7">
    <location>
        <position position="441"/>
    </location>
    <ligand>
        <name>heme</name>
        <dbReference type="ChEBI" id="CHEBI:30413"/>
    </ligand>
    <ligandPart>
        <name>Fe</name>
        <dbReference type="ChEBI" id="CHEBI:18248"/>
    </ligandPart>
</feature>
<dbReference type="GO" id="GO:0016705">
    <property type="term" value="F:oxidoreductase activity, acting on paired donors, with incorporation or reduction of molecular oxygen"/>
    <property type="evidence" value="ECO:0007669"/>
    <property type="project" value="InterPro"/>
</dbReference>
<dbReference type="GO" id="GO:0004497">
    <property type="term" value="F:monooxygenase activity"/>
    <property type="evidence" value="ECO:0007669"/>
    <property type="project" value="UniProtKB-KW"/>
</dbReference>
<evidence type="ECO:0000313" key="10">
    <source>
        <dbReference type="EMBL" id="KZO94404.1"/>
    </source>
</evidence>
<keyword evidence="9" id="KW-1133">Transmembrane helix</keyword>
<dbReference type="InterPro" id="IPR017972">
    <property type="entry name" value="Cyt_P450_CS"/>
</dbReference>
<dbReference type="Proteomes" id="UP000076738">
    <property type="component" value="Unassembled WGS sequence"/>
</dbReference>
<feature type="transmembrane region" description="Helical" evidence="9">
    <location>
        <begin position="289"/>
        <end position="311"/>
    </location>
</feature>
<dbReference type="STRING" id="1330018.A0A167K971"/>
<dbReference type="SUPFAM" id="SSF48264">
    <property type="entry name" value="Cytochrome P450"/>
    <property type="match status" value="1"/>
</dbReference>
<keyword evidence="11" id="KW-1185">Reference proteome</keyword>
<evidence type="ECO:0000256" key="5">
    <source>
        <dbReference type="ARBA" id="ARBA00023004"/>
    </source>
</evidence>
<sequence length="500" mass="55998">MELQYWVAINACLLGLVILRTWLSSSKADDVPVVGSTALFGYRTAFKTIKDFRQMVIDGQKKFRGGAFQIPAMRSWVVFLPAGVYEDVRKAKDAELSMPEEHNESLSIDYTMGRAVTEDGWQIQVMRKQMTQSLGAKFPDIHDEIACAFEDELALPNNGEWTPVCAYNAVLNVVCRTSNRLFVGLPLCRDKTFTKISRDYTVTVSKAGFLISIFPKFLKPLAARYISSAPAAAKAFEHYHVPLILRRQRLAQQLGASWASQKPTDFLQWLIDAAPPSKADPKDLNMRMLAMNFAAVHTSSMAFTAAFYWLASSPQFVPMLREEVERAVAEHGWTRDAINAMGRVDSFLKEALRLSALNVAGMPRKALQRMVLSDGTQLPKGAHVAFNAYAVHRDGSVYDKPEEFDPWRFWRLVQQGESAAKHAFTTASADYLLWGGGSHACAGRYFAALELKAMLAHVVTEYDIKLPGDGKRPEDVWFASNCFPNRTAMVLFRRRRAASA</sequence>
<keyword evidence="9" id="KW-0472">Membrane</keyword>
<evidence type="ECO:0000256" key="2">
    <source>
        <dbReference type="ARBA" id="ARBA00010617"/>
    </source>
</evidence>
<dbReference type="PANTHER" id="PTHR46206">
    <property type="entry name" value="CYTOCHROME P450"/>
    <property type="match status" value="1"/>
</dbReference>
<dbReference type="CDD" id="cd11041">
    <property type="entry name" value="CYP503A1-like"/>
    <property type="match status" value="1"/>
</dbReference>
<evidence type="ECO:0000256" key="4">
    <source>
        <dbReference type="ARBA" id="ARBA00023002"/>
    </source>
</evidence>
<feature type="transmembrane region" description="Helical" evidence="9">
    <location>
        <begin position="6"/>
        <end position="23"/>
    </location>
</feature>
<accession>A0A167K971</accession>
<organism evidence="10 11">
    <name type="scientific">Calocera viscosa (strain TUFC12733)</name>
    <dbReference type="NCBI Taxonomy" id="1330018"/>
    <lineage>
        <taxon>Eukaryota</taxon>
        <taxon>Fungi</taxon>
        <taxon>Dikarya</taxon>
        <taxon>Basidiomycota</taxon>
        <taxon>Agaricomycotina</taxon>
        <taxon>Dacrymycetes</taxon>
        <taxon>Dacrymycetales</taxon>
        <taxon>Dacrymycetaceae</taxon>
        <taxon>Calocera</taxon>
    </lineage>
</organism>
<keyword evidence="9" id="KW-0812">Transmembrane</keyword>
<protein>
    <submittedName>
        <fullName evidence="10">Cytochrome P450</fullName>
    </submittedName>
</protein>
<evidence type="ECO:0000256" key="9">
    <source>
        <dbReference type="SAM" id="Phobius"/>
    </source>
</evidence>
<name>A0A167K971_CALVF</name>
<dbReference type="Gene3D" id="1.10.630.10">
    <property type="entry name" value="Cytochrome P450"/>
    <property type="match status" value="1"/>
</dbReference>
<dbReference type="InterPro" id="IPR001128">
    <property type="entry name" value="Cyt_P450"/>
</dbReference>